<gene>
    <name evidence="1" type="ORF">HPB47_005331</name>
</gene>
<reference evidence="1 2" key="1">
    <citation type="journal article" date="2020" name="Cell">
        <title>Large-Scale Comparative Analyses of Tick Genomes Elucidate Their Genetic Diversity and Vector Capacities.</title>
        <authorList>
            <consortium name="Tick Genome and Microbiome Consortium (TIGMIC)"/>
            <person name="Jia N."/>
            <person name="Wang J."/>
            <person name="Shi W."/>
            <person name="Du L."/>
            <person name="Sun Y."/>
            <person name="Zhan W."/>
            <person name="Jiang J.F."/>
            <person name="Wang Q."/>
            <person name="Zhang B."/>
            <person name="Ji P."/>
            <person name="Bell-Sakyi L."/>
            <person name="Cui X.M."/>
            <person name="Yuan T.T."/>
            <person name="Jiang B.G."/>
            <person name="Yang W.F."/>
            <person name="Lam T.T."/>
            <person name="Chang Q.C."/>
            <person name="Ding S.J."/>
            <person name="Wang X.J."/>
            <person name="Zhu J.G."/>
            <person name="Ruan X.D."/>
            <person name="Zhao L."/>
            <person name="Wei J.T."/>
            <person name="Ye R.Z."/>
            <person name="Que T.C."/>
            <person name="Du C.H."/>
            <person name="Zhou Y.H."/>
            <person name="Cheng J.X."/>
            <person name="Dai P.F."/>
            <person name="Guo W.B."/>
            <person name="Han X.H."/>
            <person name="Huang E.J."/>
            <person name="Li L.F."/>
            <person name="Wei W."/>
            <person name="Gao Y.C."/>
            <person name="Liu J.Z."/>
            <person name="Shao H.Z."/>
            <person name="Wang X."/>
            <person name="Wang C.C."/>
            <person name="Yang T.C."/>
            <person name="Huo Q.B."/>
            <person name="Li W."/>
            <person name="Chen H.Y."/>
            <person name="Chen S.E."/>
            <person name="Zhou L.G."/>
            <person name="Ni X.B."/>
            <person name="Tian J.H."/>
            <person name="Sheng Y."/>
            <person name="Liu T."/>
            <person name="Pan Y.S."/>
            <person name="Xia L.Y."/>
            <person name="Li J."/>
            <person name="Zhao F."/>
            <person name="Cao W.C."/>
        </authorList>
    </citation>
    <scope>NUCLEOTIDE SEQUENCE [LARGE SCALE GENOMIC DNA]</scope>
    <source>
        <strain evidence="1">Iper-2018</strain>
    </source>
</reference>
<name>A0AC60PE43_IXOPE</name>
<evidence type="ECO:0000313" key="2">
    <source>
        <dbReference type="Proteomes" id="UP000805193"/>
    </source>
</evidence>
<dbReference type="Proteomes" id="UP000805193">
    <property type="component" value="Unassembled WGS sequence"/>
</dbReference>
<comment type="caution">
    <text evidence="1">The sequence shown here is derived from an EMBL/GenBank/DDBJ whole genome shotgun (WGS) entry which is preliminary data.</text>
</comment>
<dbReference type="EMBL" id="JABSTQ010010796">
    <property type="protein sequence ID" value="KAG0417832.1"/>
    <property type="molecule type" value="Genomic_DNA"/>
</dbReference>
<evidence type="ECO:0000313" key="1">
    <source>
        <dbReference type="EMBL" id="KAG0417832.1"/>
    </source>
</evidence>
<keyword evidence="2" id="KW-1185">Reference proteome</keyword>
<accession>A0AC60PE43</accession>
<proteinExistence type="predicted"/>
<sequence>MPVFNAFLLDQKQGEKLSHLEFRLALVEGMVQEYHDPNRTLKKGRPSDTSLRRLTARHFVSYIPPTPGKELPTRRCVVCCKARGGVDKKVRK</sequence>
<protein>
    <submittedName>
        <fullName evidence="1">Uncharacterized protein</fullName>
    </submittedName>
</protein>
<organism evidence="1 2">
    <name type="scientific">Ixodes persulcatus</name>
    <name type="common">Taiga tick</name>
    <dbReference type="NCBI Taxonomy" id="34615"/>
    <lineage>
        <taxon>Eukaryota</taxon>
        <taxon>Metazoa</taxon>
        <taxon>Ecdysozoa</taxon>
        <taxon>Arthropoda</taxon>
        <taxon>Chelicerata</taxon>
        <taxon>Arachnida</taxon>
        <taxon>Acari</taxon>
        <taxon>Parasitiformes</taxon>
        <taxon>Ixodida</taxon>
        <taxon>Ixodoidea</taxon>
        <taxon>Ixodidae</taxon>
        <taxon>Ixodinae</taxon>
        <taxon>Ixodes</taxon>
    </lineage>
</organism>